<organism evidence="5 6">
    <name type="scientific">Labrys okinawensis</name>
    <dbReference type="NCBI Taxonomy" id="346911"/>
    <lineage>
        <taxon>Bacteria</taxon>
        <taxon>Pseudomonadati</taxon>
        <taxon>Pseudomonadota</taxon>
        <taxon>Alphaproteobacteria</taxon>
        <taxon>Hyphomicrobiales</taxon>
        <taxon>Xanthobacteraceae</taxon>
        <taxon>Labrys</taxon>
    </lineage>
</organism>
<evidence type="ECO:0000259" key="3">
    <source>
        <dbReference type="Pfam" id="PF00149"/>
    </source>
</evidence>
<dbReference type="SUPFAM" id="SSF56300">
    <property type="entry name" value="Metallo-dependent phosphatases"/>
    <property type="match status" value="1"/>
</dbReference>
<dbReference type="Pfam" id="PF02872">
    <property type="entry name" value="5_nucleotid_C"/>
    <property type="match status" value="1"/>
</dbReference>
<evidence type="ECO:0000259" key="4">
    <source>
        <dbReference type="Pfam" id="PF02872"/>
    </source>
</evidence>
<dbReference type="Proteomes" id="UP000237682">
    <property type="component" value="Unassembled WGS sequence"/>
</dbReference>
<keyword evidence="2" id="KW-0378">Hydrolase</keyword>
<dbReference type="GO" id="GO:0009166">
    <property type="term" value="P:nucleotide catabolic process"/>
    <property type="evidence" value="ECO:0007669"/>
    <property type="project" value="InterPro"/>
</dbReference>
<feature type="signal peptide" evidence="2">
    <location>
        <begin position="1"/>
        <end position="26"/>
    </location>
</feature>
<comment type="similarity">
    <text evidence="2">Belongs to the 5'-nucleotidase family.</text>
</comment>
<dbReference type="InterPro" id="IPR008334">
    <property type="entry name" value="5'-Nucleotdase_C"/>
</dbReference>
<dbReference type="GO" id="GO:0016787">
    <property type="term" value="F:hydrolase activity"/>
    <property type="evidence" value="ECO:0007669"/>
    <property type="project" value="UniProtKB-KW"/>
</dbReference>
<reference evidence="5 6" key="1">
    <citation type="submission" date="2018-02" db="EMBL/GenBank/DDBJ databases">
        <title>Whole genome sequencing of endophytic bacterium.</title>
        <authorList>
            <person name="Eedara R."/>
            <person name="Podile A.R."/>
        </authorList>
    </citation>
    <scope>NUCLEOTIDE SEQUENCE [LARGE SCALE GENOMIC DNA]</scope>
    <source>
        <strain evidence="5 6">RP1T</strain>
    </source>
</reference>
<dbReference type="PANTHER" id="PTHR11575:SF24">
    <property type="entry name" value="5'-NUCLEOTIDASE"/>
    <property type="match status" value="1"/>
</dbReference>
<sequence length="511" mass="54664">MPRLNRRQTLGLGLAAGFSVTMLSGAAETAEAAPAGTTFSLLLVNDIYKAGDTKGRGGFAKLAAVVKAERARGVPMLFCHAGDCFSPSLMSGFDQGEHIVALTNMIRPDIFVPGNHEFDFGTEVYFKRMGEANFPFYAANMRRADGSPIPGMKDNSIHELGGIKVGVTSLALAATPQMSQSGDLTFAPELETLKREVEILRREGAEFIVCVAHTDRDMDNEIVRSRLVDVLLTGHDHDLAISYDGRTVMVESNEEGNFVTAIDFVVTASGESKSRKIAWLPSFRMHDSLSVEADPEVQAAVDRLEAELSRELDVEIATTAVELDSRTANVRSQETAMGDLIADAIRARTGADCAIINGGGIRANKVYPAGAKLTRRDILSELPFGNTTVLVELKGADIKAALENGVSQLQNYAGRFPQVSGLAITVDARAPVGARVTSVSVNGEPLDPVRRYKLASNNFMLAGGDGYDAIGRGRVLIGATDGKLLANEVMVYLREKGTVTTGVGGRIRVEG</sequence>
<dbReference type="PRINTS" id="PR01607">
    <property type="entry name" value="APYRASEFAMLY"/>
</dbReference>
<dbReference type="OrthoDB" id="9803927at2"/>
<dbReference type="Pfam" id="PF00149">
    <property type="entry name" value="Metallophos"/>
    <property type="match status" value="1"/>
</dbReference>
<dbReference type="InterPro" id="IPR029052">
    <property type="entry name" value="Metallo-depent_PP-like"/>
</dbReference>
<dbReference type="InterPro" id="IPR004843">
    <property type="entry name" value="Calcineurin-like_PHP"/>
</dbReference>
<dbReference type="PANTHER" id="PTHR11575">
    <property type="entry name" value="5'-NUCLEOTIDASE-RELATED"/>
    <property type="match status" value="1"/>
</dbReference>
<gene>
    <name evidence="5" type="ORF">C5L14_25570</name>
</gene>
<proteinExistence type="inferred from homology"/>
<evidence type="ECO:0000256" key="1">
    <source>
        <dbReference type="ARBA" id="ARBA00022729"/>
    </source>
</evidence>
<name>A0A2S9Q5X4_9HYPH</name>
<feature type="domain" description="5'-Nucleotidase C-terminal" evidence="4">
    <location>
        <begin position="316"/>
        <end position="470"/>
    </location>
</feature>
<dbReference type="InterPro" id="IPR006179">
    <property type="entry name" value="5_nucleotidase/apyrase"/>
</dbReference>
<feature type="domain" description="Calcineurin-like phosphoesterase" evidence="3">
    <location>
        <begin position="41"/>
        <end position="238"/>
    </location>
</feature>
<evidence type="ECO:0000256" key="2">
    <source>
        <dbReference type="RuleBase" id="RU362119"/>
    </source>
</evidence>
<evidence type="ECO:0000313" key="5">
    <source>
        <dbReference type="EMBL" id="PRH84720.1"/>
    </source>
</evidence>
<dbReference type="Gene3D" id="3.60.21.10">
    <property type="match status" value="1"/>
</dbReference>
<dbReference type="InterPro" id="IPR006311">
    <property type="entry name" value="TAT_signal"/>
</dbReference>
<keyword evidence="2" id="KW-0547">Nucleotide-binding</keyword>
<keyword evidence="1 2" id="KW-0732">Signal</keyword>
<dbReference type="GO" id="GO:0000166">
    <property type="term" value="F:nucleotide binding"/>
    <property type="evidence" value="ECO:0007669"/>
    <property type="project" value="UniProtKB-KW"/>
</dbReference>
<feature type="chain" id="PRO_5015370788" evidence="2">
    <location>
        <begin position="27"/>
        <end position="511"/>
    </location>
</feature>
<dbReference type="AlphaFoldDB" id="A0A2S9Q5X4"/>
<protein>
    <submittedName>
        <fullName evidence="5">Bifunctional metallophosphatase/5'-nucleotidase</fullName>
    </submittedName>
</protein>
<keyword evidence="6" id="KW-1185">Reference proteome</keyword>
<dbReference type="Gene3D" id="3.90.780.10">
    <property type="entry name" value="5'-Nucleotidase, C-terminal domain"/>
    <property type="match status" value="1"/>
</dbReference>
<evidence type="ECO:0000313" key="6">
    <source>
        <dbReference type="Proteomes" id="UP000237682"/>
    </source>
</evidence>
<comment type="caution">
    <text evidence="5">The sequence shown here is derived from an EMBL/GenBank/DDBJ whole genome shotgun (WGS) entry which is preliminary data.</text>
</comment>
<dbReference type="RefSeq" id="WP_105865043.1">
    <property type="nucleotide sequence ID" value="NZ_PUEJ01000012.1"/>
</dbReference>
<dbReference type="PROSITE" id="PS51318">
    <property type="entry name" value="TAT"/>
    <property type="match status" value="1"/>
</dbReference>
<accession>A0A2S9Q5X4</accession>
<dbReference type="InterPro" id="IPR036907">
    <property type="entry name" value="5'-Nucleotdase_C_sf"/>
</dbReference>
<dbReference type="EMBL" id="PUEJ01000012">
    <property type="protein sequence ID" value="PRH84720.1"/>
    <property type="molecule type" value="Genomic_DNA"/>
</dbReference>
<dbReference type="SUPFAM" id="SSF55816">
    <property type="entry name" value="5'-nucleotidase (syn. UDP-sugar hydrolase), C-terminal domain"/>
    <property type="match status" value="1"/>
</dbReference>